<dbReference type="Proteomes" id="UP001596422">
    <property type="component" value="Unassembled WGS sequence"/>
</dbReference>
<reference evidence="2" key="1">
    <citation type="journal article" date="2019" name="Int. J. Syst. Evol. Microbiol.">
        <title>The Global Catalogue of Microorganisms (GCM) 10K type strain sequencing project: providing services to taxonomists for standard genome sequencing and annotation.</title>
        <authorList>
            <consortium name="The Broad Institute Genomics Platform"/>
            <consortium name="The Broad Institute Genome Sequencing Center for Infectious Disease"/>
            <person name="Wu L."/>
            <person name="Ma J."/>
        </authorList>
    </citation>
    <scope>NUCLEOTIDE SEQUENCE [LARGE SCALE GENOMIC DNA]</scope>
    <source>
        <strain evidence="2">NBRC 111756</strain>
    </source>
</reference>
<sequence>MHEIVSTFKKYFSVRLADTEALRREAFRIRYEVYCEELGFEDKEAFPDGLERDEFDVFSDHLLLEHNISKEFAGTVRFVHTSASNPKQILPLEKYCGFAFDPGLFDLNAQQRGSIAEVSRLAVSSHFRRRSGELGKPFVLEGMRTDVSDHARNFPYIAVGLYLGAAALFVQQNYHFALVMMEPRLARALTRVGIRFQKAGEPIDYHGVRAPFYISTEILLSHLIPPIREMLDSINMQLERQKTKP</sequence>
<evidence type="ECO:0000313" key="2">
    <source>
        <dbReference type="Proteomes" id="UP001596422"/>
    </source>
</evidence>
<dbReference type="Gene3D" id="3.40.630.30">
    <property type="match status" value="1"/>
</dbReference>
<protein>
    <submittedName>
        <fullName evidence="1">PEP-CTERM/exosortase system-associated acyltransferase</fullName>
    </submittedName>
</protein>
<keyword evidence="1" id="KW-0012">Acyltransferase</keyword>
<organism evidence="1 2">
    <name type="scientific">Marinobacterium aestuariivivens</name>
    <dbReference type="NCBI Taxonomy" id="1698799"/>
    <lineage>
        <taxon>Bacteria</taxon>
        <taxon>Pseudomonadati</taxon>
        <taxon>Pseudomonadota</taxon>
        <taxon>Gammaproteobacteria</taxon>
        <taxon>Oceanospirillales</taxon>
        <taxon>Oceanospirillaceae</taxon>
        <taxon>Marinobacterium</taxon>
    </lineage>
</organism>
<dbReference type="GO" id="GO:0016746">
    <property type="term" value="F:acyltransferase activity"/>
    <property type="evidence" value="ECO:0007669"/>
    <property type="project" value="UniProtKB-KW"/>
</dbReference>
<proteinExistence type="predicted"/>
<dbReference type="InterPro" id="IPR022484">
    <property type="entry name" value="PEP-CTERM/exosrtase_acylTfrase"/>
</dbReference>
<accession>A0ABW1ZVD0</accession>
<gene>
    <name evidence="1" type="ORF">ACFQDL_01800</name>
</gene>
<name>A0ABW1ZVD0_9GAMM</name>
<evidence type="ECO:0000313" key="1">
    <source>
        <dbReference type="EMBL" id="MFC6668980.1"/>
    </source>
</evidence>
<dbReference type="RefSeq" id="WP_379907530.1">
    <property type="nucleotide sequence ID" value="NZ_JBHSWE010000001.1"/>
</dbReference>
<dbReference type="InterPro" id="IPR016181">
    <property type="entry name" value="Acyl_CoA_acyltransferase"/>
</dbReference>
<dbReference type="EMBL" id="JBHSWE010000001">
    <property type="protein sequence ID" value="MFC6668980.1"/>
    <property type="molecule type" value="Genomic_DNA"/>
</dbReference>
<dbReference type="SUPFAM" id="SSF55729">
    <property type="entry name" value="Acyl-CoA N-acyltransferases (Nat)"/>
    <property type="match status" value="1"/>
</dbReference>
<keyword evidence="2" id="KW-1185">Reference proteome</keyword>
<dbReference type="NCBIfam" id="TIGR03694">
    <property type="entry name" value="exosort_acyl"/>
    <property type="match status" value="1"/>
</dbReference>
<comment type="caution">
    <text evidence="1">The sequence shown here is derived from an EMBL/GenBank/DDBJ whole genome shotgun (WGS) entry which is preliminary data.</text>
</comment>
<dbReference type="Pfam" id="PF13444">
    <property type="entry name" value="Acetyltransf_5"/>
    <property type="match status" value="1"/>
</dbReference>
<keyword evidence="1" id="KW-0808">Transferase</keyword>